<keyword evidence="4 10" id="KW-0699">rRNA-binding</keyword>
<proteinExistence type="inferred from homology"/>
<dbReference type="InterPro" id="IPR031944">
    <property type="entry name" value="RsgA_N"/>
</dbReference>
<dbReference type="PROSITE" id="PS51721">
    <property type="entry name" value="G_CP"/>
    <property type="match status" value="1"/>
</dbReference>
<feature type="domain" description="CP-type G" evidence="12">
    <location>
        <begin position="70"/>
        <end position="225"/>
    </location>
</feature>
<keyword evidence="3 10" id="KW-0479">Metal-binding</keyword>
<dbReference type="GO" id="GO:0005525">
    <property type="term" value="F:GTP binding"/>
    <property type="evidence" value="ECO:0007669"/>
    <property type="project" value="UniProtKB-UniRule"/>
</dbReference>
<dbReference type="GO" id="GO:0042274">
    <property type="term" value="P:ribosomal small subunit biogenesis"/>
    <property type="evidence" value="ECO:0007669"/>
    <property type="project" value="UniProtKB-UniRule"/>
</dbReference>
<dbReference type="InterPro" id="IPR010914">
    <property type="entry name" value="RsgA_GTPase_dom"/>
</dbReference>
<dbReference type="HAMAP" id="MF_01820">
    <property type="entry name" value="GTPase_RsgA"/>
    <property type="match status" value="1"/>
</dbReference>
<feature type="binding site" evidence="10">
    <location>
        <begin position="119"/>
        <end position="122"/>
    </location>
    <ligand>
        <name>GTP</name>
        <dbReference type="ChEBI" id="CHEBI:37565"/>
    </ligand>
</feature>
<comment type="caution">
    <text evidence="13">The sequence shown here is derived from an EMBL/GenBank/DDBJ whole genome shotgun (WGS) entry which is preliminary data.</text>
</comment>
<keyword evidence="8 10" id="KW-0694">RNA-binding</keyword>
<dbReference type="InterPro" id="IPR027417">
    <property type="entry name" value="P-loop_NTPase"/>
</dbReference>
<dbReference type="SUPFAM" id="SSF50249">
    <property type="entry name" value="Nucleic acid-binding proteins"/>
    <property type="match status" value="1"/>
</dbReference>
<feature type="binding site" evidence="10">
    <location>
        <position position="265"/>
    </location>
    <ligand>
        <name>Zn(2+)</name>
        <dbReference type="ChEBI" id="CHEBI:29105"/>
    </ligand>
</feature>
<sequence>MTQRLETKTGRIVKAIAGFYYCMADGVLYECRGRGAFRKNEITPLAGDLVEFFPGEEQKGGTVTAILPRKNELVRPPVANLDQLFLVISICDPVPNMQVIDKMITVCEYKHIEPVLIVTKIDLADASSFCRVYEQAGFQVLSLSNEEPQHLDTIRQMMAGKISAFAGNTGVGKSSLLNNLFPSLCVDTGEISQKLGRGRHTTRHVTLYDAGGGGFIADTPGFGTMEIGQYELIRKEELAGCFREFSPYEGACRFVGCSHTAEKGCAVREAVADGVIDKHRYESYCAFYEQAKQLKDWEIKKMKKPLRR</sequence>
<dbReference type="EMBL" id="JACJKY010000003">
    <property type="protein sequence ID" value="MBM6919997.1"/>
    <property type="molecule type" value="Genomic_DNA"/>
</dbReference>
<keyword evidence="9 10" id="KW-0342">GTP-binding</keyword>
<protein>
    <recommendedName>
        <fullName evidence="10">Small ribosomal subunit biogenesis GTPase RsgA</fullName>
        <ecNumber evidence="10">3.6.1.-</ecNumber>
    </recommendedName>
</protein>
<dbReference type="GO" id="GO:0005737">
    <property type="term" value="C:cytoplasm"/>
    <property type="evidence" value="ECO:0007669"/>
    <property type="project" value="UniProtKB-SubCell"/>
</dbReference>
<dbReference type="GO" id="GO:0003924">
    <property type="term" value="F:GTPase activity"/>
    <property type="evidence" value="ECO:0007669"/>
    <property type="project" value="UniProtKB-UniRule"/>
</dbReference>
<dbReference type="Pfam" id="PF03193">
    <property type="entry name" value="RsgA_GTPase"/>
    <property type="match status" value="1"/>
</dbReference>
<evidence type="ECO:0000256" key="3">
    <source>
        <dbReference type="ARBA" id="ARBA00022723"/>
    </source>
</evidence>
<dbReference type="NCBIfam" id="TIGR00157">
    <property type="entry name" value="ribosome small subunit-dependent GTPase A"/>
    <property type="match status" value="1"/>
</dbReference>
<evidence type="ECO:0000256" key="5">
    <source>
        <dbReference type="ARBA" id="ARBA00022741"/>
    </source>
</evidence>
<comment type="similarity">
    <text evidence="10">Belongs to the TRAFAC class YlqF/YawG GTPase family. RsgA subfamily.</text>
</comment>
<keyword evidence="1 10" id="KW-0963">Cytoplasm</keyword>
<evidence type="ECO:0000256" key="7">
    <source>
        <dbReference type="ARBA" id="ARBA00022833"/>
    </source>
</evidence>
<comment type="subcellular location">
    <subcellularLocation>
        <location evidence="10">Cytoplasm</location>
    </subcellularLocation>
</comment>
<keyword evidence="5 10" id="KW-0547">Nucleotide-binding</keyword>
<evidence type="ECO:0000256" key="8">
    <source>
        <dbReference type="ARBA" id="ARBA00022884"/>
    </source>
</evidence>
<dbReference type="Pfam" id="PF16745">
    <property type="entry name" value="RsgA_N"/>
    <property type="match status" value="1"/>
</dbReference>
<dbReference type="InterPro" id="IPR012340">
    <property type="entry name" value="NA-bd_OB-fold"/>
</dbReference>
<dbReference type="RefSeq" id="WP_204444366.1">
    <property type="nucleotide sequence ID" value="NZ_JACJKY010000003.1"/>
</dbReference>
<feature type="binding site" evidence="10">
    <location>
        <begin position="167"/>
        <end position="175"/>
    </location>
    <ligand>
        <name>GTP</name>
        <dbReference type="ChEBI" id="CHEBI:37565"/>
    </ligand>
</feature>
<feature type="domain" description="EngC GTPase" evidence="11">
    <location>
        <begin position="79"/>
        <end position="223"/>
    </location>
</feature>
<evidence type="ECO:0000256" key="2">
    <source>
        <dbReference type="ARBA" id="ARBA00022517"/>
    </source>
</evidence>
<keyword evidence="6 10" id="KW-0378">Hydrolase</keyword>
<evidence type="ECO:0000256" key="4">
    <source>
        <dbReference type="ARBA" id="ARBA00022730"/>
    </source>
</evidence>
<dbReference type="PANTHER" id="PTHR32120">
    <property type="entry name" value="SMALL RIBOSOMAL SUBUNIT BIOGENESIS GTPASE RSGA"/>
    <property type="match status" value="1"/>
</dbReference>
<dbReference type="AlphaFoldDB" id="A0A938X381"/>
<dbReference type="GO" id="GO:0019843">
    <property type="term" value="F:rRNA binding"/>
    <property type="evidence" value="ECO:0007669"/>
    <property type="project" value="UniProtKB-KW"/>
</dbReference>
<evidence type="ECO:0000256" key="9">
    <source>
        <dbReference type="ARBA" id="ARBA00023134"/>
    </source>
</evidence>
<dbReference type="SUPFAM" id="SSF52540">
    <property type="entry name" value="P-loop containing nucleoside triphosphate hydrolases"/>
    <property type="match status" value="1"/>
</dbReference>
<dbReference type="Gene3D" id="3.40.50.300">
    <property type="entry name" value="P-loop containing nucleotide triphosphate hydrolases"/>
    <property type="match status" value="1"/>
</dbReference>
<evidence type="ECO:0000256" key="6">
    <source>
        <dbReference type="ARBA" id="ARBA00022801"/>
    </source>
</evidence>
<dbReference type="CDD" id="cd04466">
    <property type="entry name" value="S1_YloQ_GTPase"/>
    <property type="match status" value="1"/>
</dbReference>
<dbReference type="InterPro" id="IPR004881">
    <property type="entry name" value="Ribosome_biogen_GTPase_RsgA"/>
</dbReference>
<dbReference type="Gene3D" id="2.40.50.140">
    <property type="entry name" value="Nucleic acid-binding proteins"/>
    <property type="match status" value="1"/>
</dbReference>
<name>A0A938X381_9FIRM</name>
<reference evidence="13" key="1">
    <citation type="submission" date="2020-08" db="EMBL/GenBank/DDBJ databases">
        <authorList>
            <person name="Cejkova D."/>
            <person name="Kubasova T."/>
            <person name="Jahodarova E."/>
            <person name="Rychlik I."/>
        </authorList>
    </citation>
    <scope>NUCLEOTIDE SEQUENCE</scope>
    <source>
        <strain evidence="13">An559</strain>
    </source>
</reference>
<dbReference type="EC" id="3.6.1.-" evidence="10"/>
<comment type="function">
    <text evidence="10">One of several proteins that assist in the late maturation steps of the functional core of the 30S ribosomal subunit. Helps release RbfA from mature subunits. May play a role in the assembly of ribosomal proteins into the subunit. Circularly permuted GTPase that catalyzes slow GTP hydrolysis, GTPase activity is stimulated by the 30S ribosomal subunit.</text>
</comment>
<accession>A0A938X381</accession>
<evidence type="ECO:0000259" key="12">
    <source>
        <dbReference type="PROSITE" id="PS51721"/>
    </source>
</evidence>
<comment type="subunit">
    <text evidence="10">Monomer. Associates with 30S ribosomal subunit, binds 16S rRNA.</text>
</comment>
<keyword evidence="14" id="KW-1185">Reference proteome</keyword>
<dbReference type="Gene3D" id="1.10.40.50">
    <property type="entry name" value="Probable gtpase engc, domain 3"/>
    <property type="match status" value="1"/>
</dbReference>
<evidence type="ECO:0000256" key="1">
    <source>
        <dbReference type="ARBA" id="ARBA00022490"/>
    </source>
</evidence>
<dbReference type="InterPro" id="IPR030378">
    <property type="entry name" value="G_CP_dom"/>
</dbReference>
<comment type="cofactor">
    <cofactor evidence="10">
        <name>Zn(2+)</name>
        <dbReference type="ChEBI" id="CHEBI:29105"/>
    </cofactor>
    <text evidence="10">Binds 1 zinc ion per subunit.</text>
</comment>
<reference evidence="13" key="2">
    <citation type="journal article" date="2021" name="Sci. Rep.">
        <title>The distribution of antibiotic resistance genes in chicken gut microbiota commensals.</title>
        <authorList>
            <person name="Juricova H."/>
            <person name="Matiasovicova J."/>
            <person name="Kubasova T."/>
            <person name="Cejkova D."/>
            <person name="Rychlik I."/>
        </authorList>
    </citation>
    <scope>NUCLEOTIDE SEQUENCE</scope>
    <source>
        <strain evidence="13">An559</strain>
    </source>
</reference>
<dbReference type="CDD" id="cd01854">
    <property type="entry name" value="YjeQ_EngC"/>
    <property type="match status" value="1"/>
</dbReference>
<keyword evidence="2 10" id="KW-0690">Ribosome biogenesis</keyword>
<evidence type="ECO:0000256" key="10">
    <source>
        <dbReference type="HAMAP-Rule" id="MF_01820"/>
    </source>
</evidence>
<dbReference type="Proteomes" id="UP000774750">
    <property type="component" value="Unassembled WGS sequence"/>
</dbReference>
<evidence type="ECO:0000259" key="11">
    <source>
        <dbReference type="PROSITE" id="PS50936"/>
    </source>
</evidence>
<evidence type="ECO:0000313" key="13">
    <source>
        <dbReference type="EMBL" id="MBM6919997.1"/>
    </source>
</evidence>
<gene>
    <name evidence="10 13" type="primary">rsgA</name>
    <name evidence="13" type="ORF">H6A12_02325</name>
</gene>
<dbReference type="GO" id="GO:0046872">
    <property type="term" value="F:metal ion binding"/>
    <property type="evidence" value="ECO:0007669"/>
    <property type="project" value="UniProtKB-KW"/>
</dbReference>
<feature type="binding site" evidence="10">
    <location>
        <position position="257"/>
    </location>
    <ligand>
        <name>Zn(2+)</name>
        <dbReference type="ChEBI" id="CHEBI:29105"/>
    </ligand>
</feature>
<keyword evidence="7 10" id="KW-0862">Zinc</keyword>
<feature type="binding site" evidence="10">
    <location>
        <position position="259"/>
    </location>
    <ligand>
        <name>Zn(2+)</name>
        <dbReference type="ChEBI" id="CHEBI:29105"/>
    </ligand>
</feature>
<organism evidence="13 14">
    <name type="scientific">Merdimmobilis hominis</name>
    <dbReference type="NCBI Taxonomy" id="2897707"/>
    <lineage>
        <taxon>Bacteria</taxon>
        <taxon>Bacillati</taxon>
        <taxon>Bacillota</taxon>
        <taxon>Clostridia</taxon>
        <taxon>Eubacteriales</taxon>
        <taxon>Oscillospiraceae</taxon>
        <taxon>Merdimmobilis</taxon>
    </lineage>
</organism>
<dbReference type="PROSITE" id="PS50936">
    <property type="entry name" value="ENGC_GTPASE"/>
    <property type="match status" value="1"/>
</dbReference>
<evidence type="ECO:0000313" key="14">
    <source>
        <dbReference type="Proteomes" id="UP000774750"/>
    </source>
</evidence>
<dbReference type="PANTHER" id="PTHR32120:SF11">
    <property type="entry name" value="SMALL RIBOSOMAL SUBUNIT BIOGENESIS GTPASE RSGA 1, MITOCHONDRIAL-RELATED"/>
    <property type="match status" value="1"/>
</dbReference>
<feature type="binding site" evidence="10">
    <location>
        <position position="252"/>
    </location>
    <ligand>
        <name>Zn(2+)</name>
        <dbReference type="ChEBI" id="CHEBI:29105"/>
    </ligand>
</feature>